<sequence>PRARPPGGPSPLPRPSRRRVGLWWFVAFFASLVVCPTTVHGDALHVEVYGSSNVTVRFARPVRVLLPREGERVVSAVHLWADEPRELVRLLSPDGSRPVLD</sequence>
<accession>A0A7W3WW74</accession>
<dbReference type="AlphaFoldDB" id="A0A7W3WW74"/>
<keyword evidence="1" id="KW-0812">Transmembrane</keyword>
<organism evidence="2 3">
    <name type="scientific">Streptomyces alkaliterrae</name>
    <dbReference type="NCBI Taxonomy" id="2213162"/>
    <lineage>
        <taxon>Bacteria</taxon>
        <taxon>Bacillati</taxon>
        <taxon>Actinomycetota</taxon>
        <taxon>Actinomycetes</taxon>
        <taxon>Kitasatosporales</taxon>
        <taxon>Streptomycetaceae</taxon>
        <taxon>Streptomyces</taxon>
    </lineage>
</organism>
<reference evidence="3" key="1">
    <citation type="submission" date="2020-05" db="EMBL/GenBank/DDBJ databases">
        <title>Classification of alakaliphilic streptomycetes isolated from an alkaline soil next to Lonar Crater, India and a proposal for the recognition of Streptomyces alkaliterrae sp. nov.</title>
        <authorList>
            <person name="Golinska P."/>
        </authorList>
    </citation>
    <scope>NUCLEOTIDE SEQUENCE [LARGE SCALE GENOMIC DNA]</scope>
    <source>
        <strain evidence="3">OF8</strain>
    </source>
</reference>
<evidence type="ECO:0000313" key="2">
    <source>
        <dbReference type="EMBL" id="MBB1259664.1"/>
    </source>
</evidence>
<name>A0A7W3WW74_9ACTN</name>
<comment type="caution">
    <text evidence="2">The sequence shown here is derived from an EMBL/GenBank/DDBJ whole genome shotgun (WGS) entry which is preliminary data.</text>
</comment>
<keyword evidence="1" id="KW-0472">Membrane</keyword>
<dbReference type="EMBL" id="JABJXA010000062">
    <property type="protein sequence ID" value="MBB1259664.1"/>
    <property type="molecule type" value="Genomic_DNA"/>
</dbReference>
<proteinExistence type="predicted"/>
<feature type="non-terminal residue" evidence="2">
    <location>
        <position position="1"/>
    </location>
</feature>
<feature type="transmembrane region" description="Helical" evidence="1">
    <location>
        <begin position="21"/>
        <end position="39"/>
    </location>
</feature>
<evidence type="ECO:0000256" key="1">
    <source>
        <dbReference type="SAM" id="Phobius"/>
    </source>
</evidence>
<dbReference type="Proteomes" id="UP000517765">
    <property type="component" value="Unassembled WGS sequence"/>
</dbReference>
<keyword evidence="1" id="KW-1133">Transmembrane helix</keyword>
<evidence type="ECO:0000313" key="3">
    <source>
        <dbReference type="Proteomes" id="UP000517765"/>
    </source>
</evidence>
<protein>
    <submittedName>
        <fullName evidence="2">Uncharacterized protein</fullName>
    </submittedName>
</protein>
<gene>
    <name evidence="2" type="ORF">H3147_12590</name>
</gene>